<dbReference type="Proteomes" id="UP000528460">
    <property type="component" value="Unassembled WGS sequence"/>
</dbReference>
<dbReference type="InterPro" id="IPR006056">
    <property type="entry name" value="RidA"/>
</dbReference>
<evidence type="ECO:0000256" key="1">
    <source>
        <dbReference type="ARBA" id="ARBA00010552"/>
    </source>
</evidence>
<comment type="caution">
    <text evidence="2">The sequence shown here is derived from an EMBL/GenBank/DDBJ whole genome shotgun (WGS) entry which is preliminary data.</text>
</comment>
<dbReference type="FunFam" id="3.30.1330.40:FF:000001">
    <property type="entry name" value="L-PSP family endoribonuclease"/>
    <property type="match status" value="1"/>
</dbReference>
<organism evidence="2 3">
    <name type="scientific">Corallococcus exercitus</name>
    <dbReference type="NCBI Taxonomy" id="2316736"/>
    <lineage>
        <taxon>Bacteria</taxon>
        <taxon>Pseudomonadati</taxon>
        <taxon>Myxococcota</taxon>
        <taxon>Myxococcia</taxon>
        <taxon>Myxococcales</taxon>
        <taxon>Cystobacterineae</taxon>
        <taxon>Myxococcaceae</taxon>
        <taxon>Corallococcus</taxon>
    </lineage>
</organism>
<dbReference type="CDD" id="cd00448">
    <property type="entry name" value="YjgF_YER057c_UK114_family"/>
    <property type="match status" value="1"/>
</dbReference>
<gene>
    <name evidence="2" type="ORF">HNS30_30875</name>
</gene>
<name>A0A7Y4JYD8_9BACT</name>
<comment type="similarity">
    <text evidence="1">Belongs to the RutC family.</text>
</comment>
<dbReference type="NCBIfam" id="TIGR00004">
    <property type="entry name" value="Rid family detoxifying hydrolase"/>
    <property type="match status" value="1"/>
</dbReference>
<evidence type="ECO:0000313" key="3">
    <source>
        <dbReference type="Proteomes" id="UP000528460"/>
    </source>
</evidence>
<dbReference type="PANTHER" id="PTHR11803:SF39">
    <property type="entry name" value="2-IMINOBUTANOATE_2-IMINOPROPANOATE DEAMINASE"/>
    <property type="match status" value="1"/>
</dbReference>
<dbReference type="Pfam" id="PF01042">
    <property type="entry name" value="Ribonuc_L-PSP"/>
    <property type="match status" value="1"/>
</dbReference>
<dbReference type="Gene3D" id="3.30.1330.40">
    <property type="entry name" value="RutC-like"/>
    <property type="match status" value="1"/>
</dbReference>
<dbReference type="GO" id="GO:0005829">
    <property type="term" value="C:cytosol"/>
    <property type="evidence" value="ECO:0007669"/>
    <property type="project" value="TreeGrafter"/>
</dbReference>
<dbReference type="RefSeq" id="WP_216623330.1">
    <property type="nucleotide sequence ID" value="NZ_JABFJW010000329.1"/>
</dbReference>
<protein>
    <submittedName>
        <fullName evidence="2">RidA family protein</fullName>
    </submittedName>
</protein>
<dbReference type="PROSITE" id="PS01094">
    <property type="entry name" value="UPF0076"/>
    <property type="match status" value="1"/>
</dbReference>
<evidence type="ECO:0000313" key="2">
    <source>
        <dbReference type="EMBL" id="NOK13459.1"/>
    </source>
</evidence>
<proteinExistence type="inferred from homology"/>
<accession>A0A7Y4JYD8</accession>
<dbReference type="EMBL" id="JABFJW010000329">
    <property type="protein sequence ID" value="NOK13459.1"/>
    <property type="molecule type" value="Genomic_DNA"/>
</dbReference>
<dbReference type="InterPro" id="IPR019897">
    <property type="entry name" value="RidA_CS"/>
</dbReference>
<dbReference type="SUPFAM" id="SSF55298">
    <property type="entry name" value="YjgF-like"/>
    <property type="match status" value="1"/>
</dbReference>
<dbReference type="GO" id="GO:0019239">
    <property type="term" value="F:deaminase activity"/>
    <property type="evidence" value="ECO:0007669"/>
    <property type="project" value="TreeGrafter"/>
</dbReference>
<reference evidence="2 3" key="1">
    <citation type="submission" date="2020-05" db="EMBL/GenBank/DDBJ databases">
        <authorList>
            <person name="Whitworth D."/>
        </authorList>
    </citation>
    <scope>NUCLEOTIDE SEQUENCE [LARGE SCALE GENOMIC DNA]</scope>
    <source>
        <strain evidence="2 3">CA046A</strain>
    </source>
</reference>
<sequence>MARKAIHSDDAPKAIGPYSQAVQVDAGKMTFLSGQIPLDPKTMELVPGDVVAQAEQVMKNLKAVLAASGLDFTHVVRCTIFLTDLGDFAKVNEVYGRAFTGSPPARATVQVSALPRGSKVEIDAIAVS</sequence>
<dbReference type="PANTHER" id="PTHR11803">
    <property type="entry name" value="2-IMINOBUTANOATE/2-IMINOPROPANOATE DEAMINASE RIDA"/>
    <property type="match status" value="1"/>
</dbReference>
<dbReference type="AlphaFoldDB" id="A0A7Y4JYD8"/>
<dbReference type="InterPro" id="IPR035959">
    <property type="entry name" value="RutC-like_sf"/>
</dbReference>
<dbReference type="InterPro" id="IPR006175">
    <property type="entry name" value="YjgF/YER057c/UK114"/>
</dbReference>